<evidence type="ECO:0000313" key="2">
    <source>
        <dbReference type="Proteomes" id="UP000469385"/>
    </source>
</evidence>
<comment type="caution">
    <text evidence="1">The sequence shown here is derived from an EMBL/GenBank/DDBJ whole genome shotgun (WGS) entry which is preliminary data.</text>
</comment>
<protein>
    <submittedName>
        <fullName evidence="1">Uncharacterized protein</fullName>
    </submittedName>
</protein>
<reference evidence="1 2" key="1">
    <citation type="submission" date="2019-12" db="EMBL/GenBank/DDBJ databases">
        <authorList>
            <person name="Huq M.A."/>
        </authorList>
    </citation>
    <scope>NUCLEOTIDE SEQUENCE [LARGE SCALE GENOMIC DNA]</scope>
    <source>
        <strain evidence="1 2">MAH-25</strain>
    </source>
</reference>
<dbReference type="EMBL" id="WSEL01000009">
    <property type="protein sequence ID" value="MVQ32556.1"/>
    <property type="molecule type" value="Genomic_DNA"/>
</dbReference>
<dbReference type="AlphaFoldDB" id="A0A6N8J2W3"/>
<gene>
    <name evidence="1" type="ORF">GON04_24085</name>
</gene>
<proteinExistence type="predicted"/>
<keyword evidence="2" id="KW-1185">Reference proteome</keyword>
<evidence type="ECO:0000313" key="1">
    <source>
        <dbReference type="EMBL" id="MVQ32556.1"/>
    </source>
</evidence>
<accession>A0A6N8J2W3</accession>
<sequence length="147" mass="16042">MKRLVCCGACLDELMLQEGAGRPQRPAPLEGVRNHHLPFEIPHRAFGFVPPLKLLIHYRPAGLRTFMASASLSLASAFRCFNSANNSSPGGSFRVRSNCCHALASRRSVSRAAASALFQALKASFVWPDMSLAPHAFVKRSSLHVAR</sequence>
<organism evidence="1 2">
    <name type="scientific">Ramlibacter pinisoli</name>
    <dbReference type="NCBI Taxonomy" id="2682844"/>
    <lineage>
        <taxon>Bacteria</taxon>
        <taxon>Pseudomonadati</taxon>
        <taxon>Pseudomonadota</taxon>
        <taxon>Betaproteobacteria</taxon>
        <taxon>Burkholderiales</taxon>
        <taxon>Comamonadaceae</taxon>
        <taxon>Ramlibacter</taxon>
    </lineage>
</organism>
<dbReference type="Proteomes" id="UP000469385">
    <property type="component" value="Unassembled WGS sequence"/>
</dbReference>
<dbReference type="RefSeq" id="WP_157400498.1">
    <property type="nucleotide sequence ID" value="NZ_WSEL01000009.1"/>
</dbReference>
<name>A0A6N8J2W3_9BURK</name>